<proteinExistence type="predicted"/>
<comment type="catalytic activity">
    <reaction evidence="1">
        <text>3',5'-cyclic CMP + H2O = CMP + H(+)</text>
        <dbReference type="Rhea" id="RHEA:72675"/>
        <dbReference type="ChEBI" id="CHEBI:15377"/>
        <dbReference type="ChEBI" id="CHEBI:15378"/>
        <dbReference type="ChEBI" id="CHEBI:58003"/>
        <dbReference type="ChEBI" id="CHEBI:60377"/>
    </reaction>
    <physiologicalReaction direction="left-to-right" evidence="1">
        <dbReference type="Rhea" id="RHEA:72676"/>
    </physiologicalReaction>
</comment>
<dbReference type="PANTHER" id="PTHR42951">
    <property type="entry name" value="METALLO-BETA-LACTAMASE DOMAIN-CONTAINING"/>
    <property type="match status" value="1"/>
</dbReference>
<accession>A0ABT4E829</accession>
<evidence type="ECO:0000259" key="4">
    <source>
        <dbReference type="SMART" id="SM00849"/>
    </source>
</evidence>
<dbReference type="InterPro" id="IPR001279">
    <property type="entry name" value="Metallo-B-lactamas"/>
</dbReference>
<reference evidence="5 6" key="1">
    <citation type="submission" date="2022-05" db="EMBL/GenBank/DDBJ databases">
        <title>Genome Sequencing of Bee-Associated Microbes.</title>
        <authorList>
            <person name="Dunlap C."/>
        </authorList>
    </citation>
    <scope>NUCLEOTIDE SEQUENCE [LARGE SCALE GENOMIC DNA]</scope>
    <source>
        <strain evidence="5 6">NRRL NRS-750</strain>
    </source>
</reference>
<dbReference type="Gene3D" id="3.60.15.10">
    <property type="entry name" value="Ribonuclease Z/Hydroxyacylglutathione hydrolase-like"/>
    <property type="match status" value="1"/>
</dbReference>
<dbReference type="SMART" id="SM00849">
    <property type="entry name" value="Lactamase_B"/>
    <property type="match status" value="1"/>
</dbReference>
<dbReference type="Proteomes" id="UP001527090">
    <property type="component" value="Unassembled WGS sequence"/>
</dbReference>
<dbReference type="Pfam" id="PF00753">
    <property type="entry name" value="Lactamase_B"/>
    <property type="match status" value="1"/>
</dbReference>
<dbReference type="CDD" id="cd06262">
    <property type="entry name" value="metallo-hydrolase-like_MBL-fold"/>
    <property type="match status" value="1"/>
</dbReference>
<comment type="caution">
    <text evidence="5">The sequence shown here is derived from an EMBL/GenBank/DDBJ whole genome shotgun (WGS) entry which is preliminary data.</text>
</comment>
<evidence type="ECO:0000256" key="3">
    <source>
        <dbReference type="ARBA" id="ARBA00048505"/>
    </source>
</evidence>
<dbReference type="PANTHER" id="PTHR42951:SF4">
    <property type="entry name" value="ACYL-COENZYME A THIOESTERASE MBLAC2"/>
    <property type="match status" value="1"/>
</dbReference>
<organism evidence="5 6">
    <name type="scientific">Paenibacillus alvei</name>
    <name type="common">Bacillus alvei</name>
    <dbReference type="NCBI Taxonomy" id="44250"/>
    <lineage>
        <taxon>Bacteria</taxon>
        <taxon>Bacillati</taxon>
        <taxon>Bacillota</taxon>
        <taxon>Bacilli</taxon>
        <taxon>Bacillales</taxon>
        <taxon>Paenibacillaceae</taxon>
        <taxon>Paenibacillus</taxon>
    </lineage>
</organism>
<evidence type="ECO:0000313" key="5">
    <source>
        <dbReference type="EMBL" id="MCY9529780.1"/>
    </source>
</evidence>
<evidence type="ECO:0000256" key="1">
    <source>
        <dbReference type="ARBA" id="ARBA00034221"/>
    </source>
</evidence>
<evidence type="ECO:0000313" key="6">
    <source>
        <dbReference type="Proteomes" id="UP001527090"/>
    </source>
</evidence>
<dbReference type="SUPFAM" id="SSF56281">
    <property type="entry name" value="Metallo-hydrolase/oxidoreductase"/>
    <property type="match status" value="1"/>
</dbReference>
<comment type="catalytic activity">
    <reaction evidence="3">
        <text>3',5'-cyclic UMP + H2O = UMP + H(+)</text>
        <dbReference type="Rhea" id="RHEA:70575"/>
        <dbReference type="ChEBI" id="CHEBI:15377"/>
        <dbReference type="ChEBI" id="CHEBI:15378"/>
        <dbReference type="ChEBI" id="CHEBI:57865"/>
        <dbReference type="ChEBI" id="CHEBI:184387"/>
    </reaction>
    <physiologicalReaction direction="left-to-right" evidence="3">
        <dbReference type="Rhea" id="RHEA:70576"/>
    </physiologicalReaction>
</comment>
<name>A0ABT4E829_PAEAL</name>
<evidence type="ECO:0000256" key="2">
    <source>
        <dbReference type="ARBA" id="ARBA00034301"/>
    </source>
</evidence>
<gene>
    <name evidence="5" type="ORF">M5X04_10600</name>
</gene>
<keyword evidence="6" id="KW-1185">Reference proteome</keyword>
<sequence>MIQFQKDNITVFQSALYMTTTAIIQTNEAIIMTDPNWLPAEIEEIKRYINKMKGDKKLYIIYTHSDFDHIIGSGAFQEAKVIASKQLDKNPNKEDSIQKIKQFDQKYYLHRSYSPVYPTVDIVVSADGHKLELDSIAMTFYQAPGHTNDGLFTVIEPYGLFCSGDYLSDVEFPFIFSSYEDYVNTINKAENILLNHQITTHIPGHGSTTQYQEEIQKRINSSKYYLKQLLHDNEELEKYLSREYPFFEGMKSIHADNKEMVKVPSPPSSS</sequence>
<protein>
    <submittedName>
        <fullName evidence="5">MBL fold metallo-hydrolase</fullName>
    </submittedName>
</protein>
<dbReference type="InterPro" id="IPR050855">
    <property type="entry name" value="NDM-1-like"/>
</dbReference>
<comment type="function">
    <text evidence="2">Counteracts the endogenous Pycsar antiviral defense system. Phosphodiesterase that enables metal-dependent hydrolysis of host cyclic nucleotide Pycsar defense signals such as cCMP and cUMP.</text>
</comment>
<dbReference type="InterPro" id="IPR036866">
    <property type="entry name" value="RibonucZ/Hydroxyglut_hydro"/>
</dbReference>
<feature type="domain" description="Metallo-beta-lactamase" evidence="4">
    <location>
        <begin position="18"/>
        <end position="205"/>
    </location>
</feature>
<dbReference type="EMBL" id="JAMDLY010000010">
    <property type="protein sequence ID" value="MCY9529780.1"/>
    <property type="molecule type" value="Genomic_DNA"/>
</dbReference>